<dbReference type="InterPro" id="IPR024977">
    <property type="entry name" value="Apc4-like_WD40_dom"/>
</dbReference>
<evidence type="ECO:0000256" key="3">
    <source>
        <dbReference type="PROSITE-ProRule" id="PRU00221"/>
    </source>
</evidence>
<dbReference type="Proteomes" id="UP000697127">
    <property type="component" value="Unassembled WGS sequence"/>
</dbReference>
<dbReference type="InterPro" id="IPR015943">
    <property type="entry name" value="WD40/YVTN_repeat-like_dom_sf"/>
</dbReference>
<evidence type="ECO:0000256" key="1">
    <source>
        <dbReference type="ARBA" id="ARBA00022574"/>
    </source>
</evidence>
<dbReference type="PANTHER" id="PTHR19857">
    <property type="entry name" value="MITOCHONDRIAL DIVISION PROTEIN 1-RELATED"/>
    <property type="match status" value="1"/>
</dbReference>
<dbReference type="EMBL" id="PUHW01000146">
    <property type="protein sequence ID" value="KAG0688513.1"/>
    <property type="molecule type" value="Genomic_DNA"/>
</dbReference>
<dbReference type="SUPFAM" id="SSF50978">
    <property type="entry name" value="WD40 repeat-like"/>
    <property type="match status" value="1"/>
</dbReference>
<dbReference type="InterPro" id="IPR001680">
    <property type="entry name" value="WD40_rpt"/>
</dbReference>
<organism evidence="6 7">
    <name type="scientific">Pichia californica</name>
    <dbReference type="NCBI Taxonomy" id="460514"/>
    <lineage>
        <taxon>Eukaryota</taxon>
        <taxon>Fungi</taxon>
        <taxon>Dikarya</taxon>
        <taxon>Ascomycota</taxon>
        <taxon>Saccharomycotina</taxon>
        <taxon>Pichiomycetes</taxon>
        <taxon>Pichiales</taxon>
        <taxon>Pichiaceae</taxon>
        <taxon>Pichia</taxon>
    </lineage>
</organism>
<evidence type="ECO:0000313" key="6">
    <source>
        <dbReference type="EMBL" id="KAG0688513.1"/>
    </source>
</evidence>
<dbReference type="Pfam" id="PF00400">
    <property type="entry name" value="WD40"/>
    <property type="match status" value="2"/>
</dbReference>
<evidence type="ECO:0000313" key="7">
    <source>
        <dbReference type="Proteomes" id="UP000697127"/>
    </source>
</evidence>
<dbReference type="InterPro" id="IPR051179">
    <property type="entry name" value="WD_repeat_multifunction"/>
</dbReference>
<keyword evidence="7" id="KW-1185">Reference proteome</keyword>
<feature type="compositionally biased region" description="Acidic residues" evidence="4">
    <location>
        <begin position="1"/>
        <end position="28"/>
    </location>
</feature>
<keyword evidence="2" id="KW-0677">Repeat</keyword>
<gene>
    <name evidence="6" type="ORF">C6P40_000891</name>
</gene>
<sequence length="437" mass="48159">MSNIEEIPEIQEEGDVIIDEQEIGEVIDDDKLDKEEPMEEDYNEADLAEYGQDDGGYDEAFEGNGININEDGNIEIDMSNNSQSYFEDHSDSIFTVATHPTLPIACTGGGDNVAYLWTTHSSPAKTVGKLVGYGESVIAAEFTFDGSYLVTGDMSGKIIVFQSSKRGQLWEKYDRILEDVEEVMWIKTHPKQNVFAFGGIDGSVSVYSIEPTLELIFSGYSHSTECTNGAFVQVENMDELKLVTISEDGSIIGWNCYTQQAEFKFDGNNLKGLTPPWVTIDVNAASKIVAIGSRDSQVAIINTDNGSLLNTFTALELKEDGDIYDSSIEAIAWCDVLNLLVIGFVSGDVLIFDSNTWKVRKMLKCKDAVTKIQFLSKSPIFLVSSMDGKVYKWDARTGELLHECVGHHMGVLDFSIDCSGERLVTAGDDGVALVFKF</sequence>
<protein>
    <recommendedName>
        <fullName evidence="5">Anaphase-promoting complex subunit 4-like WD40 domain-containing protein</fullName>
    </recommendedName>
</protein>
<feature type="domain" description="Anaphase-promoting complex subunit 4-like WD40" evidence="5">
    <location>
        <begin position="332"/>
        <end position="405"/>
    </location>
</feature>
<evidence type="ECO:0000256" key="4">
    <source>
        <dbReference type="SAM" id="MobiDB-lite"/>
    </source>
</evidence>
<keyword evidence="1 3" id="KW-0853">WD repeat</keyword>
<dbReference type="AlphaFoldDB" id="A0A9P6WM09"/>
<dbReference type="Pfam" id="PF12894">
    <property type="entry name" value="ANAPC4_WD40"/>
    <property type="match status" value="1"/>
</dbReference>
<dbReference type="InterPro" id="IPR036322">
    <property type="entry name" value="WD40_repeat_dom_sf"/>
</dbReference>
<accession>A0A9P6WM09</accession>
<feature type="repeat" description="WD" evidence="3">
    <location>
        <begin position="362"/>
        <end position="403"/>
    </location>
</feature>
<comment type="caution">
    <text evidence="6">The sequence shown here is derived from an EMBL/GenBank/DDBJ whole genome shotgun (WGS) entry which is preliminary data.</text>
</comment>
<dbReference type="PROSITE" id="PS50082">
    <property type="entry name" value="WD_REPEATS_2"/>
    <property type="match status" value="2"/>
</dbReference>
<dbReference type="PANTHER" id="PTHR19857:SF8">
    <property type="entry name" value="ANGIO-ASSOCIATED MIGRATORY CELL PROTEIN"/>
    <property type="match status" value="1"/>
</dbReference>
<dbReference type="Gene3D" id="2.130.10.10">
    <property type="entry name" value="YVTN repeat-like/Quinoprotein amine dehydrogenase"/>
    <property type="match status" value="1"/>
</dbReference>
<proteinExistence type="predicted"/>
<dbReference type="OrthoDB" id="10261640at2759"/>
<feature type="repeat" description="WD" evidence="3">
    <location>
        <begin position="86"/>
        <end position="127"/>
    </location>
</feature>
<dbReference type="SMART" id="SM00320">
    <property type="entry name" value="WD40"/>
    <property type="match status" value="8"/>
</dbReference>
<name>A0A9P6WM09_9ASCO</name>
<feature type="region of interest" description="Disordered" evidence="4">
    <location>
        <begin position="1"/>
        <end position="42"/>
    </location>
</feature>
<evidence type="ECO:0000259" key="5">
    <source>
        <dbReference type="Pfam" id="PF12894"/>
    </source>
</evidence>
<evidence type="ECO:0000256" key="2">
    <source>
        <dbReference type="ARBA" id="ARBA00022737"/>
    </source>
</evidence>
<reference evidence="6" key="1">
    <citation type="submission" date="2020-11" db="EMBL/GenBank/DDBJ databases">
        <title>Kefir isolates.</title>
        <authorList>
            <person name="Marcisauskas S."/>
            <person name="Kim Y."/>
            <person name="Blasche S."/>
        </authorList>
    </citation>
    <scope>NUCLEOTIDE SEQUENCE</scope>
    <source>
        <strain evidence="6">Olga-1</strain>
    </source>
</reference>